<feature type="chain" id="PRO_5040491252" description="Cellulase" evidence="10">
    <location>
        <begin position="18"/>
        <end position="243"/>
    </location>
</feature>
<keyword evidence="8" id="KW-0624">Polysaccharide degradation</keyword>
<dbReference type="InterPro" id="IPR036908">
    <property type="entry name" value="RlpA-like_sf"/>
</dbReference>
<evidence type="ECO:0000256" key="2">
    <source>
        <dbReference type="ARBA" id="ARBA00007793"/>
    </source>
</evidence>
<proteinExistence type="inferred from homology"/>
<evidence type="ECO:0000313" key="13">
    <source>
        <dbReference type="Proteomes" id="UP001153636"/>
    </source>
</evidence>
<evidence type="ECO:0000256" key="7">
    <source>
        <dbReference type="ARBA" id="ARBA00023295"/>
    </source>
</evidence>
<sequence length="243" mass="26014">MKLILFIVGLSYVSSSAIRNSSPDLILIPNGISGDGITTRYWDCCAPSCAWDGNTKNTKNGIPDQTCKIDGVTNSTKVDNAQSGCVEGGVAYTCNSQQPIVVNDTLAYGWSAASFTGGEDVSKCCACFLLSFKGKLAGKQFLVQNVNTGTELNQNQFDLQIPGGGVGIFNIGCMTQWNAPEDGWGKRYGGVSTIEECQLLPEVLQPGCRFRFEFMEGADNPDITFQEVQCPAEVVAISGCDNN</sequence>
<feature type="signal peptide" evidence="10">
    <location>
        <begin position="1"/>
        <end position="17"/>
    </location>
</feature>
<dbReference type="PROSITE" id="PS01140">
    <property type="entry name" value="GLYCOSYL_HYDROL_F45"/>
    <property type="match status" value="1"/>
</dbReference>
<keyword evidence="10" id="KW-0732">Signal</keyword>
<keyword evidence="5" id="KW-0136">Cellulose degradation</keyword>
<evidence type="ECO:0000256" key="4">
    <source>
        <dbReference type="ARBA" id="ARBA00022801"/>
    </source>
</evidence>
<gene>
    <name evidence="12" type="ORF">PSYICH_LOCUS12402</name>
</gene>
<dbReference type="Gene3D" id="2.40.40.10">
    <property type="entry name" value="RlpA-like domain"/>
    <property type="match status" value="1"/>
</dbReference>
<dbReference type="EMBL" id="OV651818">
    <property type="protein sequence ID" value="CAH1111717.1"/>
    <property type="molecule type" value="Genomic_DNA"/>
</dbReference>
<name>A0A9P0CYL9_9CUCU</name>
<dbReference type="Pfam" id="PF02015">
    <property type="entry name" value="Glyco_hydro_45"/>
    <property type="match status" value="1"/>
</dbReference>
<dbReference type="InterPro" id="IPR052288">
    <property type="entry name" value="GH45_Enzymes"/>
</dbReference>
<evidence type="ECO:0000256" key="8">
    <source>
        <dbReference type="ARBA" id="ARBA00023326"/>
    </source>
</evidence>
<evidence type="ECO:0000256" key="9">
    <source>
        <dbReference type="PROSITE-ProRule" id="PRU10069"/>
    </source>
</evidence>
<accession>A0A9P0CYL9</accession>
<evidence type="ECO:0000256" key="5">
    <source>
        <dbReference type="ARBA" id="ARBA00023001"/>
    </source>
</evidence>
<dbReference type="GO" id="GO:0008810">
    <property type="term" value="F:cellulase activity"/>
    <property type="evidence" value="ECO:0007669"/>
    <property type="project" value="UniProtKB-EC"/>
</dbReference>
<dbReference type="OrthoDB" id="10035502at2759"/>
<feature type="domain" description="Glycosyl hydrolases family 45 active site" evidence="11">
    <location>
        <begin position="38"/>
        <end position="49"/>
    </location>
</feature>
<feature type="active site" description="Nucleophile" evidence="9">
    <location>
        <position position="43"/>
    </location>
</feature>
<dbReference type="InterPro" id="IPR000334">
    <property type="entry name" value="Glyco_hydro_45"/>
</dbReference>
<comment type="catalytic activity">
    <reaction evidence="1 9">
        <text>Endohydrolysis of (1-&gt;4)-beta-D-glucosidic linkages in cellulose, lichenin and cereal beta-D-glucans.</text>
        <dbReference type="EC" id="3.2.1.4"/>
    </reaction>
</comment>
<evidence type="ECO:0000259" key="11">
    <source>
        <dbReference type="PROSITE" id="PS01140"/>
    </source>
</evidence>
<reference evidence="12" key="1">
    <citation type="submission" date="2022-01" db="EMBL/GenBank/DDBJ databases">
        <authorList>
            <person name="King R."/>
        </authorList>
    </citation>
    <scope>NUCLEOTIDE SEQUENCE</scope>
</reference>
<keyword evidence="7" id="KW-0326">Glycosidase</keyword>
<protein>
    <recommendedName>
        <fullName evidence="3 9">Cellulase</fullName>
        <ecNumber evidence="3 9">3.2.1.4</ecNumber>
    </recommendedName>
</protein>
<evidence type="ECO:0000256" key="6">
    <source>
        <dbReference type="ARBA" id="ARBA00023277"/>
    </source>
</evidence>
<keyword evidence="13" id="KW-1185">Reference proteome</keyword>
<dbReference type="PANTHER" id="PTHR39730">
    <property type="entry name" value="ENDOGLUCANASE 1"/>
    <property type="match status" value="1"/>
</dbReference>
<keyword evidence="6" id="KW-0119">Carbohydrate metabolism</keyword>
<organism evidence="12 13">
    <name type="scientific">Psylliodes chrysocephalus</name>
    <dbReference type="NCBI Taxonomy" id="3402493"/>
    <lineage>
        <taxon>Eukaryota</taxon>
        <taxon>Metazoa</taxon>
        <taxon>Ecdysozoa</taxon>
        <taxon>Arthropoda</taxon>
        <taxon>Hexapoda</taxon>
        <taxon>Insecta</taxon>
        <taxon>Pterygota</taxon>
        <taxon>Neoptera</taxon>
        <taxon>Endopterygota</taxon>
        <taxon>Coleoptera</taxon>
        <taxon>Polyphaga</taxon>
        <taxon>Cucujiformia</taxon>
        <taxon>Chrysomeloidea</taxon>
        <taxon>Chrysomelidae</taxon>
        <taxon>Galerucinae</taxon>
        <taxon>Alticini</taxon>
        <taxon>Psylliodes</taxon>
    </lineage>
</organism>
<keyword evidence="4" id="KW-0378">Hydrolase</keyword>
<dbReference type="PANTHER" id="PTHR39730:SF1">
    <property type="entry name" value="ENDOGLUCANASE 1"/>
    <property type="match status" value="1"/>
</dbReference>
<dbReference type="GO" id="GO:0030245">
    <property type="term" value="P:cellulose catabolic process"/>
    <property type="evidence" value="ECO:0007669"/>
    <property type="project" value="UniProtKB-KW"/>
</dbReference>
<evidence type="ECO:0000256" key="3">
    <source>
        <dbReference type="ARBA" id="ARBA00012601"/>
    </source>
</evidence>
<evidence type="ECO:0000256" key="1">
    <source>
        <dbReference type="ARBA" id="ARBA00000966"/>
    </source>
</evidence>
<comment type="similarity">
    <text evidence="2">Belongs to the glycosyl hydrolase 45 (cellulase K) family.</text>
</comment>
<evidence type="ECO:0000313" key="12">
    <source>
        <dbReference type="EMBL" id="CAH1111717.1"/>
    </source>
</evidence>
<dbReference type="EC" id="3.2.1.4" evidence="3 9"/>
<dbReference type="Proteomes" id="UP001153636">
    <property type="component" value="Chromosome 6"/>
</dbReference>
<dbReference type="AlphaFoldDB" id="A0A9P0CYL9"/>
<dbReference type="SUPFAM" id="SSF50685">
    <property type="entry name" value="Barwin-like endoglucanases"/>
    <property type="match status" value="1"/>
</dbReference>
<evidence type="ECO:0000256" key="10">
    <source>
        <dbReference type="SAM" id="SignalP"/>
    </source>
</evidence>